<keyword evidence="5" id="KW-1003">Cell membrane</keyword>
<evidence type="ECO:0000256" key="4">
    <source>
        <dbReference type="ARBA" id="ARBA00022448"/>
    </source>
</evidence>
<dbReference type="GO" id="GO:0012505">
    <property type="term" value="C:endomembrane system"/>
    <property type="evidence" value="ECO:0007669"/>
    <property type="project" value="UniProtKB-SubCell"/>
</dbReference>
<evidence type="ECO:0000313" key="9">
    <source>
        <dbReference type="EMBL" id="GEP46019.1"/>
    </source>
</evidence>
<organism evidence="9 10">
    <name type="scientific">Brevifollis gellanilyticus</name>
    <dbReference type="NCBI Taxonomy" id="748831"/>
    <lineage>
        <taxon>Bacteria</taxon>
        <taxon>Pseudomonadati</taxon>
        <taxon>Verrucomicrobiota</taxon>
        <taxon>Verrucomicrobiia</taxon>
        <taxon>Verrucomicrobiales</taxon>
        <taxon>Verrucomicrobiaceae</taxon>
    </lineage>
</organism>
<dbReference type="AlphaFoldDB" id="A0A512MH19"/>
<evidence type="ECO:0008006" key="11">
    <source>
        <dbReference type="Google" id="ProtNLM"/>
    </source>
</evidence>
<evidence type="ECO:0000256" key="3">
    <source>
        <dbReference type="ARBA" id="ARBA00010742"/>
    </source>
</evidence>
<dbReference type="GO" id="GO:0042597">
    <property type="term" value="C:periplasmic space"/>
    <property type="evidence" value="ECO:0007669"/>
    <property type="project" value="UniProtKB-SubCell"/>
</dbReference>
<evidence type="ECO:0000256" key="6">
    <source>
        <dbReference type="ARBA" id="ARBA00022519"/>
    </source>
</evidence>
<evidence type="ECO:0000256" key="1">
    <source>
        <dbReference type="ARBA" id="ARBA00004308"/>
    </source>
</evidence>
<dbReference type="CDD" id="cd13553">
    <property type="entry name" value="PBP2_NrtA_CpmA_like"/>
    <property type="match status" value="1"/>
</dbReference>
<sequence>MKLISTTFLLGALWLVLISVTHGHLNLKWFAPKVAGTTAAGDKFRIGFLPVTCHLTCPVTDFINQQVEGQSMFEPVRFSGWPELKEAFLSGYTPATFILAPMAMALREQGVPIKVVYLGHRDGSAVMVHKDSQIYRMEDLRGKRIAVPNRYSNQRLLVFRALKQANMTVQDIELVEMPPPDMPAALYSKAVDAISSGEPFMAQTELDGYGRVLWLTKDVWPNFISCVLAVHEDFIKNDRETVQRLVDGIASSGKWLDTTMENRMDAAKFVSKNYYNQHPRLLEFVLSKPPDRVKYTNLALRKPDFEEIEALALQAGVIQKDVIFEDYTDASFVPDDSAVKAHAYQGLQGGEVPPRK</sequence>
<name>A0A512MH19_9BACT</name>
<proteinExistence type="inferred from homology"/>
<dbReference type="Proteomes" id="UP000321577">
    <property type="component" value="Unassembled WGS sequence"/>
</dbReference>
<evidence type="ECO:0000256" key="2">
    <source>
        <dbReference type="ARBA" id="ARBA00004418"/>
    </source>
</evidence>
<dbReference type="Gene3D" id="3.40.190.10">
    <property type="entry name" value="Periplasmic binding protein-like II"/>
    <property type="match status" value="2"/>
</dbReference>
<evidence type="ECO:0000256" key="5">
    <source>
        <dbReference type="ARBA" id="ARBA00022475"/>
    </source>
</evidence>
<evidence type="ECO:0000256" key="7">
    <source>
        <dbReference type="ARBA" id="ARBA00022729"/>
    </source>
</evidence>
<evidence type="ECO:0000313" key="10">
    <source>
        <dbReference type="Proteomes" id="UP000321577"/>
    </source>
</evidence>
<dbReference type="PANTHER" id="PTHR30024:SF47">
    <property type="entry name" value="TAURINE-BINDING PERIPLASMIC PROTEIN"/>
    <property type="match status" value="1"/>
</dbReference>
<keyword evidence="10" id="KW-1185">Reference proteome</keyword>
<accession>A0A512MH19</accession>
<comment type="similarity">
    <text evidence="3">Belongs to the bacterial solute-binding protein SsuA/TauA family.</text>
</comment>
<dbReference type="PANTHER" id="PTHR30024">
    <property type="entry name" value="ALIPHATIC SULFONATES-BINDING PROTEIN-RELATED"/>
    <property type="match status" value="1"/>
</dbReference>
<keyword evidence="7" id="KW-0732">Signal</keyword>
<keyword evidence="8" id="KW-0472">Membrane</keyword>
<gene>
    <name evidence="9" type="ORF">BGE01nite_53100</name>
</gene>
<reference evidence="9 10" key="1">
    <citation type="submission" date="2019-07" db="EMBL/GenBank/DDBJ databases">
        <title>Whole genome shotgun sequence of Brevifollis gellanilyticus NBRC 108608.</title>
        <authorList>
            <person name="Hosoyama A."/>
            <person name="Uohara A."/>
            <person name="Ohji S."/>
            <person name="Ichikawa N."/>
        </authorList>
    </citation>
    <scope>NUCLEOTIDE SEQUENCE [LARGE SCALE GENOMIC DNA]</scope>
    <source>
        <strain evidence="9 10">NBRC 108608</strain>
    </source>
</reference>
<dbReference type="SUPFAM" id="SSF53850">
    <property type="entry name" value="Periplasmic binding protein-like II"/>
    <property type="match status" value="1"/>
</dbReference>
<dbReference type="Pfam" id="PF13379">
    <property type="entry name" value="NMT1_2"/>
    <property type="match status" value="1"/>
</dbReference>
<keyword evidence="4" id="KW-0813">Transport</keyword>
<comment type="caution">
    <text evidence="9">The sequence shown here is derived from an EMBL/GenBank/DDBJ whole genome shotgun (WGS) entry which is preliminary data.</text>
</comment>
<dbReference type="InterPro" id="IPR044527">
    <property type="entry name" value="NrtA/CpmA_ABC-bd_dom"/>
</dbReference>
<dbReference type="RefSeq" id="WP_170267086.1">
    <property type="nucleotide sequence ID" value="NZ_BKAG01000067.1"/>
</dbReference>
<protein>
    <recommendedName>
        <fullName evidence="11">Nitrate ABC transporter substrate-binding protein</fullName>
    </recommendedName>
</protein>
<comment type="subcellular location">
    <subcellularLocation>
        <location evidence="1">Endomembrane system</location>
    </subcellularLocation>
    <subcellularLocation>
        <location evidence="2">Periplasm</location>
    </subcellularLocation>
</comment>
<dbReference type="EMBL" id="BKAG01000067">
    <property type="protein sequence ID" value="GEP46019.1"/>
    <property type="molecule type" value="Genomic_DNA"/>
</dbReference>
<evidence type="ECO:0000256" key="8">
    <source>
        <dbReference type="ARBA" id="ARBA00023136"/>
    </source>
</evidence>
<keyword evidence="6" id="KW-0997">Cell inner membrane</keyword>